<dbReference type="InterPro" id="IPR001790">
    <property type="entry name" value="Ribosomal_uL10"/>
</dbReference>
<dbReference type="CDD" id="cd05797">
    <property type="entry name" value="Ribosomal_L10"/>
    <property type="match status" value="1"/>
</dbReference>
<dbReference type="HAMAP" id="MF_00362">
    <property type="entry name" value="Ribosomal_uL10"/>
    <property type="match status" value="1"/>
</dbReference>
<comment type="subunit">
    <text evidence="6">Part of the ribosomal stalk of the 50S ribosomal subunit. The N-terminus interacts with L11 and the large rRNA to form the base of the stalk. The C-terminus forms an elongated spine to which L12 dimers bind in a sequential fashion forming a multimeric L10(L12)X complex.</text>
</comment>
<reference evidence="7" key="1">
    <citation type="journal article" date="2020" name="mSystems">
        <title>Genome- and Community-Level Interaction Insights into Carbon Utilization and Element Cycling Functions of Hydrothermarchaeota in Hydrothermal Sediment.</title>
        <authorList>
            <person name="Zhou Z."/>
            <person name="Liu Y."/>
            <person name="Xu W."/>
            <person name="Pan J."/>
            <person name="Luo Z.H."/>
            <person name="Li M."/>
        </authorList>
    </citation>
    <scope>NUCLEOTIDE SEQUENCE [LARGE SCALE GENOMIC DNA]</scope>
    <source>
        <strain evidence="7">SpSt-477</strain>
    </source>
</reference>
<dbReference type="NCBIfam" id="NF000955">
    <property type="entry name" value="PRK00099.1-1"/>
    <property type="match status" value="1"/>
</dbReference>
<comment type="function">
    <text evidence="1 6">Forms part of the ribosomal stalk, playing a central role in the interaction of the ribosome with GTP-bound translation factors.</text>
</comment>
<dbReference type="InterPro" id="IPR002363">
    <property type="entry name" value="Ribosomal_uL10_CS_bac"/>
</dbReference>
<organism evidence="7">
    <name type="scientific">Desulfatirhabdium butyrativorans</name>
    <dbReference type="NCBI Taxonomy" id="340467"/>
    <lineage>
        <taxon>Bacteria</taxon>
        <taxon>Pseudomonadati</taxon>
        <taxon>Thermodesulfobacteriota</taxon>
        <taxon>Desulfobacteria</taxon>
        <taxon>Desulfobacterales</taxon>
        <taxon>Desulfatirhabdiaceae</taxon>
        <taxon>Desulfatirhabdium</taxon>
    </lineage>
</organism>
<keyword evidence="3 6" id="KW-0689">Ribosomal protein</keyword>
<dbReference type="Gene3D" id="6.10.250.290">
    <property type="match status" value="1"/>
</dbReference>
<dbReference type="SUPFAM" id="SSF160369">
    <property type="entry name" value="Ribosomal protein L10-like"/>
    <property type="match status" value="1"/>
</dbReference>
<comment type="similarity">
    <text evidence="2 6">Belongs to the universal ribosomal protein uL10 family.</text>
</comment>
<evidence type="ECO:0000256" key="4">
    <source>
        <dbReference type="ARBA" id="ARBA00023274"/>
    </source>
</evidence>
<protein>
    <recommendedName>
        <fullName evidence="5 6">Large ribosomal subunit protein uL10</fullName>
    </recommendedName>
</protein>
<keyword evidence="6" id="KW-0694">RNA-binding</keyword>
<evidence type="ECO:0000256" key="6">
    <source>
        <dbReference type="HAMAP-Rule" id="MF_00362"/>
    </source>
</evidence>
<dbReference type="InterPro" id="IPR047865">
    <property type="entry name" value="Ribosomal_uL10_bac_type"/>
</dbReference>
<dbReference type="Pfam" id="PF00466">
    <property type="entry name" value="Ribosomal_L10"/>
    <property type="match status" value="1"/>
</dbReference>
<dbReference type="PANTHER" id="PTHR11560">
    <property type="entry name" value="39S RIBOSOMAL PROTEIN L10, MITOCHONDRIAL"/>
    <property type="match status" value="1"/>
</dbReference>
<dbReference type="Gene3D" id="3.30.70.1730">
    <property type="match status" value="1"/>
</dbReference>
<evidence type="ECO:0000313" key="7">
    <source>
        <dbReference type="EMBL" id="HGU34537.1"/>
    </source>
</evidence>
<dbReference type="GO" id="GO:0003735">
    <property type="term" value="F:structural constituent of ribosome"/>
    <property type="evidence" value="ECO:0007669"/>
    <property type="project" value="InterPro"/>
</dbReference>
<proteinExistence type="inferred from homology"/>
<evidence type="ECO:0000256" key="1">
    <source>
        <dbReference type="ARBA" id="ARBA00002633"/>
    </source>
</evidence>
<dbReference type="GO" id="GO:0006412">
    <property type="term" value="P:translation"/>
    <property type="evidence" value="ECO:0007669"/>
    <property type="project" value="UniProtKB-UniRule"/>
</dbReference>
<dbReference type="InterPro" id="IPR022973">
    <property type="entry name" value="Ribosomal_uL10_bac"/>
</dbReference>
<gene>
    <name evidence="6" type="primary">rplJ</name>
    <name evidence="7" type="ORF">ENS29_17080</name>
</gene>
<evidence type="ECO:0000256" key="2">
    <source>
        <dbReference type="ARBA" id="ARBA00008889"/>
    </source>
</evidence>
<keyword evidence="6" id="KW-0699">rRNA-binding</keyword>
<dbReference type="GO" id="GO:0015934">
    <property type="term" value="C:large ribosomal subunit"/>
    <property type="evidence" value="ECO:0007669"/>
    <property type="project" value="InterPro"/>
</dbReference>
<dbReference type="GO" id="GO:0070180">
    <property type="term" value="F:large ribosomal subunit rRNA binding"/>
    <property type="evidence" value="ECO:0007669"/>
    <property type="project" value="UniProtKB-UniRule"/>
</dbReference>
<comment type="caution">
    <text evidence="7">The sequence shown here is derived from an EMBL/GenBank/DDBJ whole genome shotgun (WGS) entry which is preliminary data.</text>
</comment>
<dbReference type="PROSITE" id="PS01109">
    <property type="entry name" value="RIBOSOMAL_L10"/>
    <property type="match status" value="1"/>
</dbReference>
<evidence type="ECO:0000256" key="3">
    <source>
        <dbReference type="ARBA" id="ARBA00022980"/>
    </source>
</evidence>
<dbReference type="InterPro" id="IPR043141">
    <property type="entry name" value="Ribosomal_uL10-like_sf"/>
</dbReference>
<dbReference type="EMBL" id="DSUH01000388">
    <property type="protein sequence ID" value="HGU34537.1"/>
    <property type="molecule type" value="Genomic_DNA"/>
</dbReference>
<dbReference type="AlphaFoldDB" id="A0A7C4W818"/>
<accession>A0A7C4W818</accession>
<evidence type="ECO:0000256" key="5">
    <source>
        <dbReference type="ARBA" id="ARBA00035202"/>
    </source>
</evidence>
<keyword evidence="4 6" id="KW-0687">Ribonucleoprotein</keyword>
<name>A0A7C4W818_9BACT</name>
<sequence length="175" mass="19042">MRILKKQEIVGELKDKFERSKVVIATNYVGLNVAQMNALRRKLRETGSEYHVVKNTLLHRAAEGNTVESLKGYFKGNTAIALHFSDPVAPAKVLIDFIKENEKLVIKAGSLGGKLVSADGIKALADLPSRDVLLGQLLSVMNGVPTSLVRVLSGVPQKLLNVLTAIKDQRQSAES</sequence>